<keyword evidence="6" id="KW-1133">Transmembrane helix</keyword>
<comment type="subcellular location">
    <subcellularLocation>
        <location evidence="1 8">Cell membrane</location>
        <topology evidence="1 8">Multi-pass membrane protein</topology>
    </subcellularLocation>
</comment>
<organism evidence="9 10">
    <name type="scientific">Corynebacterium camporealensis</name>
    <dbReference type="NCBI Taxonomy" id="161896"/>
    <lineage>
        <taxon>Bacteria</taxon>
        <taxon>Bacillati</taxon>
        <taxon>Actinomycetota</taxon>
        <taxon>Actinomycetes</taxon>
        <taxon>Mycobacteriales</taxon>
        <taxon>Corynebacteriaceae</taxon>
        <taxon>Corynebacterium</taxon>
    </lineage>
</organism>
<dbReference type="Pfam" id="PF00950">
    <property type="entry name" value="ABC-3"/>
    <property type="match status" value="1"/>
</dbReference>
<dbReference type="KEGG" id="ccj:UL81_01435"/>
<dbReference type="EMBL" id="CP011311">
    <property type="protein sequence ID" value="AKE38272.1"/>
    <property type="molecule type" value="Genomic_DNA"/>
</dbReference>
<protein>
    <submittedName>
        <fullName evidence="9">ABC-type Mn2+/Zn2+ transport system, permease component</fullName>
    </submittedName>
</protein>
<keyword evidence="4" id="KW-1003">Cell membrane</keyword>
<evidence type="ECO:0000313" key="9">
    <source>
        <dbReference type="EMBL" id="AKE38272.1"/>
    </source>
</evidence>
<accession>A0A0F6QUJ1</accession>
<evidence type="ECO:0000256" key="3">
    <source>
        <dbReference type="ARBA" id="ARBA00022448"/>
    </source>
</evidence>
<keyword evidence="10" id="KW-1185">Reference proteome</keyword>
<dbReference type="Proteomes" id="UP000033566">
    <property type="component" value="Chromosome"/>
</dbReference>
<dbReference type="GO" id="GO:0010043">
    <property type="term" value="P:response to zinc ion"/>
    <property type="evidence" value="ECO:0007669"/>
    <property type="project" value="TreeGrafter"/>
</dbReference>
<evidence type="ECO:0000313" key="10">
    <source>
        <dbReference type="Proteomes" id="UP000033566"/>
    </source>
</evidence>
<proteinExistence type="inferred from homology"/>
<dbReference type="AlphaFoldDB" id="A0A0F6QUJ1"/>
<keyword evidence="5 8" id="KW-0812">Transmembrane</keyword>
<dbReference type="PANTHER" id="PTHR30477">
    <property type="entry name" value="ABC-TRANSPORTER METAL-BINDING PROTEIN"/>
    <property type="match status" value="1"/>
</dbReference>
<dbReference type="InterPro" id="IPR037294">
    <property type="entry name" value="ABC_BtuC-like"/>
</dbReference>
<dbReference type="Gene3D" id="1.10.3470.10">
    <property type="entry name" value="ABC transporter involved in vitamin B12 uptake, BtuC"/>
    <property type="match status" value="1"/>
</dbReference>
<dbReference type="InterPro" id="IPR001626">
    <property type="entry name" value="ABC_TroCD"/>
</dbReference>
<dbReference type="STRING" id="161896.UL81_01435"/>
<gene>
    <name evidence="9" type="primary">mntO</name>
    <name evidence="9" type="ORF">UL81_01435</name>
</gene>
<evidence type="ECO:0000256" key="8">
    <source>
        <dbReference type="RuleBase" id="RU003943"/>
    </source>
</evidence>
<evidence type="ECO:0000256" key="7">
    <source>
        <dbReference type="ARBA" id="ARBA00023136"/>
    </source>
</evidence>
<evidence type="ECO:0000256" key="4">
    <source>
        <dbReference type="ARBA" id="ARBA00022475"/>
    </source>
</evidence>
<reference evidence="9 10" key="1">
    <citation type="journal article" date="2015" name="Genome Announc.">
        <title>Complete Genome Sequence of Corynebacterium camporealensis DSM 44610, Isolated from the Milk of a Manchega Sheep with Subclinical Mastitis.</title>
        <authorList>
            <person name="Ruckert C."/>
            <person name="Albersmeier A."/>
            <person name="Winkler A."/>
            <person name="Tauch A."/>
        </authorList>
    </citation>
    <scope>NUCLEOTIDE SEQUENCE [LARGE SCALE GENOMIC DNA]</scope>
    <source>
        <strain evidence="9 10">DSM 44610</strain>
    </source>
</reference>
<evidence type="ECO:0000256" key="5">
    <source>
        <dbReference type="ARBA" id="ARBA00022692"/>
    </source>
</evidence>
<evidence type="ECO:0000256" key="2">
    <source>
        <dbReference type="ARBA" id="ARBA00008034"/>
    </source>
</evidence>
<comment type="similarity">
    <text evidence="2 8">Belongs to the ABC-3 integral membrane protein family.</text>
</comment>
<dbReference type="SUPFAM" id="SSF81345">
    <property type="entry name" value="ABC transporter involved in vitamin B12 uptake, BtuC"/>
    <property type="match status" value="1"/>
</dbReference>
<dbReference type="RefSeq" id="WP_035106468.1">
    <property type="nucleotide sequence ID" value="NZ_CP011311.1"/>
</dbReference>
<name>A0A0F6QUJ1_9CORY</name>
<keyword evidence="7" id="KW-0472">Membrane</keyword>
<dbReference type="HOGENOM" id="CLU_028808_0_0_11"/>
<dbReference type="GO" id="GO:0055085">
    <property type="term" value="P:transmembrane transport"/>
    <property type="evidence" value="ECO:0007669"/>
    <property type="project" value="InterPro"/>
</dbReference>
<keyword evidence="3 8" id="KW-0813">Transport</keyword>
<dbReference type="PANTHER" id="PTHR30477:SF3">
    <property type="entry name" value="METAL TRANSPORT SYSTEM MEMBRANE PROTEIN CT_069-RELATED"/>
    <property type="match status" value="1"/>
</dbReference>
<evidence type="ECO:0000256" key="6">
    <source>
        <dbReference type="ARBA" id="ARBA00022989"/>
    </source>
</evidence>
<dbReference type="OrthoDB" id="1016457at2"/>
<sequence>MNPLLLFQDYTFAQTLTGTLIVGVCAGALGPLVYLRRQSLLADAISHSSLPGLLTAFVVATWLGFNGRNSWLLVTGAVLSGLIAVTAINYLPRIAPIRQDAAMAAVLTTFFSLGMLGMQYIARTPLPGKGGIQDFLLGNASTLTRLDILSALVMGGVGLLLLSSVHNWQTAAVFDVSFARAQGVQLHILSALTFLVLTVVTVNGVKVVGVVLMVAVVISPAAAARQWVTRLPAFIAVSALLGGISAAVGSYLSILYSLPTGPVIVVVQAGIVSFALATSPRRKKVAA</sequence>
<dbReference type="GO" id="GO:0043190">
    <property type="term" value="C:ATP-binding cassette (ABC) transporter complex"/>
    <property type="evidence" value="ECO:0007669"/>
    <property type="project" value="InterPro"/>
</dbReference>
<dbReference type="PATRIC" id="fig|161896.4.peg.284"/>
<evidence type="ECO:0000256" key="1">
    <source>
        <dbReference type="ARBA" id="ARBA00004651"/>
    </source>
</evidence>